<protein>
    <submittedName>
        <fullName evidence="1">Uncharacterized protein</fullName>
    </submittedName>
</protein>
<evidence type="ECO:0000313" key="2">
    <source>
        <dbReference type="Proteomes" id="UP001558613"/>
    </source>
</evidence>
<proteinExistence type="predicted"/>
<accession>A0ABR3MEV4</accession>
<comment type="caution">
    <text evidence="1">The sequence shown here is derived from an EMBL/GenBank/DDBJ whole genome shotgun (WGS) entry which is preliminary data.</text>
</comment>
<dbReference type="Proteomes" id="UP001558613">
    <property type="component" value="Unassembled WGS sequence"/>
</dbReference>
<keyword evidence="2" id="KW-1185">Reference proteome</keyword>
<dbReference type="EMBL" id="JAYMGO010000014">
    <property type="protein sequence ID" value="KAL1262218.1"/>
    <property type="molecule type" value="Genomic_DNA"/>
</dbReference>
<reference evidence="1 2" key="1">
    <citation type="submission" date="2023-09" db="EMBL/GenBank/DDBJ databases">
        <authorList>
            <person name="Wang M."/>
        </authorList>
    </citation>
    <scope>NUCLEOTIDE SEQUENCE [LARGE SCALE GENOMIC DNA]</scope>
    <source>
        <strain evidence="1">GT-2023</strain>
        <tissue evidence="1">Liver</tissue>
    </source>
</reference>
<gene>
    <name evidence="1" type="ORF">QQF64_007483</name>
</gene>
<sequence length="87" mass="9442">MGVISGYQLIVMGQKGPAAPTDRLRRLLSSIHMVNHRYKLEKTPDPIPEESSSPGIGSLLNDVWMDDNSLLSLPVGAAGPFWPITIS</sequence>
<name>A0ABR3MEV4_9TELE</name>
<evidence type="ECO:0000313" key="1">
    <source>
        <dbReference type="EMBL" id="KAL1262218.1"/>
    </source>
</evidence>
<organism evidence="1 2">
    <name type="scientific">Cirrhinus molitorella</name>
    <name type="common">mud carp</name>
    <dbReference type="NCBI Taxonomy" id="172907"/>
    <lineage>
        <taxon>Eukaryota</taxon>
        <taxon>Metazoa</taxon>
        <taxon>Chordata</taxon>
        <taxon>Craniata</taxon>
        <taxon>Vertebrata</taxon>
        <taxon>Euteleostomi</taxon>
        <taxon>Actinopterygii</taxon>
        <taxon>Neopterygii</taxon>
        <taxon>Teleostei</taxon>
        <taxon>Ostariophysi</taxon>
        <taxon>Cypriniformes</taxon>
        <taxon>Cyprinidae</taxon>
        <taxon>Labeoninae</taxon>
        <taxon>Labeonini</taxon>
        <taxon>Cirrhinus</taxon>
    </lineage>
</organism>